<dbReference type="InterPro" id="IPR022837">
    <property type="entry name" value="MsrQ-like"/>
</dbReference>
<dbReference type="PANTHER" id="PTHR36964">
    <property type="entry name" value="PROTEIN-METHIONINE-SULFOXIDE REDUCTASE HEME-BINDING SUBUNIT MSRQ"/>
    <property type="match status" value="1"/>
</dbReference>
<keyword evidence="7" id="KW-0349">Heme</keyword>
<gene>
    <name evidence="7 9" type="primary">msrQ</name>
    <name evidence="9" type="ORF">QF092_12180</name>
</gene>
<keyword evidence="6 7" id="KW-0472">Membrane</keyword>
<comment type="function">
    <text evidence="7">Part of the MsrPQ system that repairs oxidized periplasmic proteins containing methionine sulfoxide residues (Met-O), using respiratory chain electrons. Thus protects these proteins from oxidative-stress damage caused by reactive species of oxygen and chlorine generated by the host defense mechanisms. MsrPQ is essential for the maintenance of envelope integrity under bleach stress, rescuing a wide series of structurally unrelated periplasmic proteins from methionine oxidation. MsrQ provides electrons for reduction to the reductase catalytic subunit MsrP, using the quinone pool of the respiratory chain.</text>
</comment>
<evidence type="ECO:0000259" key="8">
    <source>
        <dbReference type="Pfam" id="PF01794"/>
    </source>
</evidence>
<evidence type="ECO:0000256" key="1">
    <source>
        <dbReference type="ARBA" id="ARBA00004141"/>
    </source>
</evidence>
<evidence type="ECO:0000256" key="7">
    <source>
        <dbReference type="HAMAP-Rule" id="MF_01207"/>
    </source>
</evidence>
<dbReference type="Pfam" id="PF01794">
    <property type="entry name" value="Ferric_reduct"/>
    <property type="match status" value="1"/>
</dbReference>
<keyword evidence="7" id="KW-0479">Metal-binding</keyword>
<sequence length="202" mass="22634">MDQINSLARRVPVNAVYLAGILPFLWIVWLAISNGLGPDPVKEIELRLGELGLQLLVAGLLVTPLRWVGLNLIRFRRAIGLLAFFYVAMHLLTWVVLDMGLRWDQMAADLVKRWYIIIGMLAFAAMLPLAITSNNASIRRLGAATWNRLHRLTYVAALGGAVHYLMLVKAWPIEPLLYLGAIAALLLARLWHNRRRIAAQAA</sequence>
<keyword evidence="3 7" id="KW-0812">Transmembrane</keyword>
<feature type="transmembrane region" description="Helical" evidence="7">
    <location>
        <begin position="52"/>
        <end position="69"/>
    </location>
</feature>
<dbReference type="InterPro" id="IPR013130">
    <property type="entry name" value="Fe3_Rdtase_TM_dom"/>
</dbReference>
<keyword evidence="7" id="KW-0288">FMN</keyword>
<feature type="transmembrane region" description="Helical" evidence="7">
    <location>
        <begin position="12"/>
        <end position="32"/>
    </location>
</feature>
<dbReference type="HAMAP" id="MF_01207">
    <property type="entry name" value="MsrQ"/>
    <property type="match status" value="1"/>
</dbReference>
<keyword evidence="7" id="KW-1003">Cell membrane</keyword>
<evidence type="ECO:0000256" key="3">
    <source>
        <dbReference type="ARBA" id="ARBA00022692"/>
    </source>
</evidence>
<dbReference type="PANTHER" id="PTHR36964:SF1">
    <property type="entry name" value="PROTEIN-METHIONINE-SULFOXIDE REDUCTASE HEME-BINDING SUBUNIT MSRQ"/>
    <property type="match status" value="1"/>
</dbReference>
<feature type="transmembrane region" description="Helical" evidence="7">
    <location>
        <begin position="113"/>
        <end position="131"/>
    </location>
</feature>
<comment type="subcellular location">
    <subcellularLocation>
        <location evidence="7">Cell membrane</location>
        <topology evidence="7">Multi-pass membrane protein</topology>
    </subcellularLocation>
    <subcellularLocation>
        <location evidence="1">Membrane</location>
        <topology evidence="1">Multi-pass membrane protein</topology>
    </subcellularLocation>
</comment>
<organism evidence="9 10">
    <name type="scientific">Fuscovulum ytuae</name>
    <dbReference type="NCBI Taxonomy" id="3042299"/>
    <lineage>
        <taxon>Bacteria</taxon>
        <taxon>Pseudomonadati</taxon>
        <taxon>Pseudomonadota</taxon>
        <taxon>Alphaproteobacteria</taxon>
        <taxon>Rhodobacterales</taxon>
        <taxon>Paracoccaceae</taxon>
        <taxon>Fuscovulum</taxon>
    </lineage>
</organism>
<proteinExistence type="inferred from homology"/>
<evidence type="ECO:0000256" key="5">
    <source>
        <dbReference type="ARBA" id="ARBA00023004"/>
    </source>
</evidence>
<feature type="transmembrane region" description="Helical" evidence="7">
    <location>
        <begin position="176"/>
        <end position="192"/>
    </location>
</feature>
<reference evidence="9 10" key="1">
    <citation type="submission" date="2023-04" db="EMBL/GenBank/DDBJ databases">
        <title>YMD61, complete Genome.</title>
        <authorList>
            <person name="Zhang J."/>
        </authorList>
    </citation>
    <scope>NUCLEOTIDE SEQUENCE [LARGE SCALE GENOMIC DNA]</scope>
    <source>
        <strain evidence="9 10">YMD61</strain>
    </source>
</reference>
<keyword evidence="10" id="KW-1185">Reference proteome</keyword>
<keyword evidence="7" id="KW-0285">Flavoprotein</keyword>
<comment type="subunit">
    <text evidence="7">Heterodimer of a catalytic subunit (MsrP) and a heme-binding subunit (MsrQ).</text>
</comment>
<protein>
    <recommendedName>
        <fullName evidence="7">Protein-methionine-sulfoxide reductase heme-binding subunit MsrQ</fullName>
    </recommendedName>
    <alternativeName>
        <fullName evidence="7">Flavocytochrome MsrQ</fullName>
    </alternativeName>
</protein>
<keyword evidence="7" id="KW-0249">Electron transport</keyword>
<feature type="domain" description="Ferric oxidoreductase" evidence="8">
    <location>
        <begin position="55"/>
        <end position="160"/>
    </location>
</feature>
<dbReference type="RefSeq" id="WP_281464170.1">
    <property type="nucleotide sequence ID" value="NZ_CP124535.1"/>
</dbReference>
<keyword evidence="4 7" id="KW-1133">Transmembrane helix</keyword>
<evidence type="ECO:0000256" key="4">
    <source>
        <dbReference type="ARBA" id="ARBA00022989"/>
    </source>
</evidence>
<keyword evidence="2 7" id="KW-0813">Transport</keyword>
<evidence type="ECO:0000256" key="6">
    <source>
        <dbReference type="ARBA" id="ARBA00023136"/>
    </source>
</evidence>
<dbReference type="Proteomes" id="UP001230978">
    <property type="component" value="Chromosome"/>
</dbReference>
<feature type="transmembrane region" description="Helical" evidence="7">
    <location>
        <begin position="81"/>
        <end position="101"/>
    </location>
</feature>
<dbReference type="EMBL" id="CP124535">
    <property type="protein sequence ID" value="WGV15039.1"/>
    <property type="molecule type" value="Genomic_DNA"/>
</dbReference>
<keyword evidence="5 7" id="KW-0408">Iron</keyword>
<comment type="cofactor">
    <cofactor evidence="7">
        <name>FMN</name>
        <dbReference type="ChEBI" id="CHEBI:58210"/>
    </cofactor>
    <text evidence="7">Binds 1 FMN per subunit.</text>
</comment>
<comment type="similarity">
    <text evidence="7">Belongs to the MsrQ family.</text>
</comment>
<comment type="cofactor">
    <cofactor evidence="7">
        <name>heme b</name>
        <dbReference type="ChEBI" id="CHEBI:60344"/>
    </cofactor>
    <text evidence="7">Binds 1 heme b (iron(II)-protoporphyrin IX) group per subunit.</text>
</comment>
<accession>A0ABY8Q2H8</accession>
<name>A0ABY8Q2H8_9RHOB</name>
<evidence type="ECO:0000313" key="9">
    <source>
        <dbReference type="EMBL" id="WGV15039.1"/>
    </source>
</evidence>
<evidence type="ECO:0000313" key="10">
    <source>
        <dbReference type="Proteomes" id="UP001230978"/>
    </source>
</evidence>
<dbReference type="NCBIfam" id="NF003833">
    <property type="entry name" value="PRK05419.1-5"/>
    <property type="match status" value="1"/>
</dbReference>
<feature type="transmembrane region" description="Helical" evidence="7">
    <location>
        <begin position="152"/>
        <end position="170"/>
    </location>
</feature>
<evidence type="ECO:0000256" key="2">
    <source>
        <dbReference type="ARBA" id="ARBA00022448"/>
    </source>
</evidence>